<keyword evidence="2" id="KW-1133">Transmembrane helix</keyword>
<keyword evidence="5" id="KW-1185">Reference proteome</keyword>
<evidence type="ECO:0000313" key="4">
    <source>
        <dbReference type="EMBL" id="MBB2992629.1"/>
    </source>
</evidence>
<keyword evidence="2" id="KW-0472">Membrane</keyword>
<dbReference type="Pfam" id="PF13531">
    <property type="entry name" value="SBP_bac_11"/>
    <property type="match status" value="1"/>
</dbReference>
<feature type="transmembrane region" description="Helical" evidence="2">
    <location>
        <begin position="81"/>
        <end position="105"/>
    </location>
</feature>
<evidence type="ECO:0000256" key="2">
    <source>
        <dbReference type="SAM" id="Phobius"/>
    </source>
</evidence>
<feature type="region of interest" description="Disordered" evidence="1">
    <location>
        <begin position="1"/>
        <end position="75"/>
    </location>
</feature>
<sequence>MGRHSLPDPDESRDKASDEPQTERIGFGADGRGERGSGDQSGSPAGDFDDPAEPGPQRSGGWENGEWTGSHRAVTPGRRGVSVPVIVALVSVVVVVAVVIVWRFVGDALSDRSDVASARCVEGEVGVAVAADPAISEPVSALAEQYNQTADPVGDRCVKISVTPADSDRVIDGFGEAWPSELGEKPALWIPASSVSEARLETAAGPQTVSDSRSLVSSPVVLAVAPQLKEALAEQNWGTLPGLQTDPTSLDGLGLQGWGGLRMAMPLAGDSDASYLAAEAVASAAAPQGSPVNAGLGAVGRLMSGAPELADTDASTALDALVGADDPASAPVHAVVSTEQRVFAQGSGMQDAQGKLAAWIPPGPTATADFPTVLLAGDWLSQEQVTAASEFARFMRKPEQLGELAKAGFRVEGTEPPASEVVDFAPVSAPLNVGDNQLRTTIADSLTAPVESPTVTVMLDQSMPLGEGGATRLANVANALKARIQVLPPDSAVGLWTFDGVQGRSEVALGPLSDALNGTPRPQALDSALDRQAASGGGAVSFTTLRLAYTDASSKFREGQNNSVLVITTGPHTDQSLGAAGLQDYIRGAFKPDRPVAVNVIDFGDDADRATWEAVTQITGGQYRNLASSASPDLASAITEMTS</sequence>
<name>A0A839Q998_MYCIR</name>
<organism evidence="4 5">
    <name type="scientific">Mycolicibacterium iranicum</name>
    <name type="common">Mycobacterium iranicum</name>
    <dbReference type="NCBI Taxonomy" id="912594"/>
    <lineage>
        <taxon>Bacteria</taxon>
        <taxon>Bacillati</taxon>
        <taxon>Actinomycetota</taxon>
        <taxon>Actinomycetes</taxon>
        <taxon>Mycobacteriales</taxon>
        <taxon>Mycobacteriaceae</taxon>
        <taxon>Mycolicibacterium</taxon>
    </lineage>
</organism>
<dbReference type="Gene3D" id="3.40.50.410">
    <property type="entry name" value="von Willebrand factor, type A domain"/>
    <property type="match status" value="1"/>
</dbReference>
<dbReference type="SMART" id="SM00327">
    <property type="entry name" value="VWA"/>
    <property type="match status" value="1"/>
</dbReference>
<evidence type="ECO:0000313" key="5">
    <source>
        <dbReference type="Proteomes" id="UP000550501"/>
    </source>
</evidence>
<proteinExistence type="predicted"/>
<dbReference type="SUPFAM" id="SSF53300">
    <property type="entry name" value="vWA-like"/>
    <property type="match status" value="1"/>
</dbReference>
<gene>
    <name evidence="4" type="ORF">FHR72_004133</name>
</gene>
<protein>
    <recommendedName>
        <fullName evidence="3">VWFA domain-containing protein</fullName>
    </recommendedName>
</protein>
<dbReference type="InterPro" id="IPR036465">
    <property type="entry name" value="vWFA_dom_sf"/>
</dbReference>
<dbReference type="PROSITE" id="PS50234">
    <property type="entry name" value="VWFA"/>
    <property type="match status" value="1"/>
</dbReference>
<keyword evidence="2" id="KW-0812">Transmembrane</keyword>
<evidence type="ECO:0000259" key="3">
    <source>
        <dbReference type="PROSITE" id="PS50234"/>
    </source>
</evidence>
<dbReference type="Proteomes" id="UP000550501">
    <property type="component" value="Unassembled WGS sequence"/>
</dbReference>
<dbReference type="AlphaFoldDB" id="A0A839Q998"/>
<dbReference type="InterPro" id="IPR002035">
    <property type="entry name" value="VWF_A"/>
</dbReference>
<feature type="domain" description="VWFA" evidence="3">
    <location>
        <begin position="454"/>
        <end position="643"/>
    </location>
</feature>
<evidence type="ECO:0000256" key="1">
    <source>
        <dbReference type="SAM" id="MobiDB-lite"/>
    </source>
</evidence>
<feature type="compositionally biased region" description="Basic and acidic residues" evidence="1">
    <location>
        <begin position="1"/>
        <end position="22"/>
    </location>
</feature>
<accession>A0A839Q998</accession>
<dbReference type="EMBL" id="JACHVU010000011">
    <property type="protein sequence ID" value="MBB2992629.1"/>
    <property type="molecule type" value="Genomic_DNA"/>
</dbReference>
<dbReference type="RefSeq" id="WP_183471543.1">
    <property type="nucleotide sequence ID" value="NZ_JACHVU010000011.1"/>
</dbReference>
<reference evidence="4 5" key="1">
    <citation type="submission" date="2020-08" db="EMBL/GenBank/DDBJ databases">
        <title>The Agave Microbiome: Exploring the role of microbial communities in plant adaptations to desert environments.</title>
        <authorList>
            <person name="Partida-Martinez L.P."/>
        </authorList>
    </citation>
    <scope>NUCLEOTIDE SEQUENCE [LARGE SCALE GENOMIC DNA]</scope>
    <source>
        <strain evidence="4 5">AT2.18</strain>
    </source>
</reference>
<comment type="caution">
    <text evidence="4">The sequence shown here is derived from an EMBL/GenBank/DDBJ whole genome shotgun (WGS) entry which is preliminary data.</text>
</comment>